<feature type="transmembrane region" description="Helical" evidence="8">
    <location>
        <begin position="37"/>
        <end position="58"/>
    </location>
</feature>
<feature type="transmembrane region" description="Helical" evidence="8">
    <location>
        <begin position="220"/>
        <end position="239"/>
    </location>
</feature>
<evidence type="ECO:0000256" key="1">
    <source>
        <dbReference type="ARBA" id="ARBA00004651"/>
    </source>
</evidence>
<reference evidence="9 10" key="1">
    <citation type="submission" date="2018-04" db="EMBL/GenBank/DDBJ databases">
        <title>Bordetella sp. HZ20 isolated from seawater.</title>
        <authorList>
            <person name="Sun C."/>
        </authorList>
    </citation>
    <scope>NUCLEOTIDE SEQUENCE [LARGE SCALE GENOMIC DNA]</scope>
    <source>
        <strain evidence="9 10">HZ20</strain>
    </source>
</reference>
<feature type="transmembrane region" description="Helical" evidence="8">
    <location>
        <begin position="122"/>
        <end position="144"/>
    </location>
</feature>
<comment type="subcellular location">
    <subcellularLocation>
        <location evidence="1">Cell membrane</location>
        <topology evidence="1">Multi-pass membrane protein</topology>
    </subcellularLocation>
</comment>
<dbReference type="InterPro" id="IPR004776">
    <property type="entry name" value="Mem_transp_PIN-like"/>
</dbReference>
<evidence type="ECO:0000256" key="3">
    <source>
        <dbReference type="ARBA" id="ARBA00022448"/>
    </source>
</evidence>
<evidence type="ECO:0000256" key="8">
    <source>
        <dbReference type="SAM" id="Phobius"/>
    </source>
</evidence>
<evidence type="ECO:0000256" key="5">
    <source>
        <dbReference type="ARBA" id="ARBA00022692"/>
    </source>
</evidence>
<name>A0A2R4XNB5_9BURK</name>
<dbReference type="PANTHER" id="PTHR36838:SF4">
    <property type="entry name" value="AUXIN EFFLUX CARRIER FAMILY PROTEIN"/>
    <property type="match status" value="1"/>
</dbReference>
<keyword evidence="4" id="KW-1003">Cell membrane</keyword>
<keyword evidence="6 8" id="KW-1133">Transmembrane helix</keyword>
<dbReference type="EMBL" id="CP028901">
    <property type="protein sequence ID" value="AWB35293.1"/>
    <property type="molecule type" value="Genomic_DNA"/>
</dbReference>
<evidence type="ECO:0000313" key="10">
    <source>
        <dbReference type="Proteomes" id="UP000244571"/>
    </source>
</evidence>
<keyword evidence="7 8" id="KW-0472">Membrane</keyword>
<dbReference type="GO" id="GO:0055085">
    <property type="term" value="P:transmembrane transport"/>
    <property type="evidence" value="ECO:0007669"/>
    <property type="project" value="InterPro"/>
</dbReference>
<feature type="transmembrane region" description="Helical" evidence="8">
    <location>
        <begin position="189"/>
        <end position="208"/>
    </location>
</feature>
<gene>
    <name evidence="9" type="ORF">DBV39_17845</name>
</gene>
<keyword evidence="3" id="KW-0813">Transport</keyword>
<dbReference type="InterPro" id="IPR038770">
    <property type="entry name" value="Na+/solute_symporter_sf"/>
</dbReference>
<feature type="transmembrane region" description="Helical" evidence="8">
    <location>
        <begin position="90"/>
        <end position="116"/>
    </location>
</feature>
<dbReference type="Gene3D" id="1.20.1530.20">
    <property type="match status" value="1"/>
</dbReference>
<feature type="transmembrane region" description="Helical" evidence="8">
    <location>
        <begin position="273"/>
        <end position="293"/>
    </location>
</feature>
<feature type="transmembrane region" description="Helical" evidence="8">
    <location>
        <begin position="6"/>
        <end position="25"/>
    </location>
</feature>
<dbReference type="Proteomes" id="UP000244571">
    <property type="component" value="Chromosome"/>
</dbReference>
<evidence type="ECO:0000256" key="7">
    <source>
        <dbReference type="ARBA" id="ARBA00023136"/>
    </source>
</evidence>
<feature type="transmembrane region" description="Helical" evidence="8">
    <location>
        <begin position="151"/>
        <end position="169"/>
    </location>
</feature>
<evidence type="ECO:0000256" key="4">
    <source>
        <dbReference type="ARBA" id="ARBA00022475"/>
    </source>
</evidence>
<keyword evidence="10" id="KW-1185">Reference proteome</keyword>
<comment type="similarity">
    <text evidence="2">Belongs to the auxin efflux carrier (TC 2.A.69) family.</text>
</comment>
<proteinExistence type="inferred from homology"/>
<evidence type="ECO:0000313" key="9">
    <source>
        <dbReference type="EMBL" id="AWB35293.1"/>
    </source>
</evidence>
<protein>
    <submittedName>
        <fullName evidence="9">AEC family transporter</fullName>
    </submittedName>
</protein>
<keyword evidence="5 8" id="KW-0812">Transmembrane</keyword>
<evidence type="ECO:0000256" key="2">
    <source>
        <dbReference type="ARBA" id="ARBA00010145"/>
    </source>
</evidence>
<dbReference type="OrthoDB" id="9805563at2"/>
<evidence type="ECO:0000256" key="6">
    <source>
        <dbReference type="ARBA" id="ARBA00022989"/>
    </source>
</evidence>
<dbReference type="RefSeq" id="WP_108622732.1">
    <property type="nucleotide sequence ID" value="NZ_CP028901.1"/>
</dbReference>
<dbReference type="PANTHER" id="PTHR36838">
    <property type="entry name" value="AUXIN EFFLUX CARRIER FAMILY PROTEIN"/>
    <property type="match status" value="1"/>
</dbReference>
<dbReference type="AlphaFoldDB" id="A0A2R4XNB5"/>
<dbReference type="Pfam" id="PF03547">
    <property type="entry name" value="Mem_trans"/>
    <property type="match status" value="1"/>
</dbReference>
<sequence length="297" mass="30816">MSITWLVLPDFLLILLGWALHHKAGFPKAFFTELEKLIYYVLFPALLLQSILKAPITATTAGDMLIAAAGLAGAGYLMALLVGRLTRAPSIALASSVQCAFRFNTYLGLALAYGLGGAAGQSIMALIVGLSVPIVNVLAVYALARHQKTNILGALIRNPLFLSTIAGLAGNLGGLELPGPIDSTLGRLGASAIALGILCIGPSLSWQASRNLGALISSMVLVRLVAMPAIAWATGVFLGLDALNLQMLVLFAALPCATTAYVLAVRMGGNGNVVSLIISAGTLASAITIPIWMNLLR</sequence>
<feature type="transmembrane region" description="Helical" evidence="8">
    <location>
        <begin position="245"/>
        <end position="264"/>
    </location>
</feature>
<accession>A0A2R4XNB5</accession>
<feature type="transmembrane region" description="Helical" evidence="8">
    <location>
        <begin position="64"/>
        <end position="83"/>
    </location>
</feature>
<organism evidence="9 10">
    <name type="scientific">Orrella marina</name>
    <dbReference type="NCBI Taxonomy" id="2163011"/>
    <lineage>
        <taxon>Bacteria</taxon>
        <taxon>Pseudomonadati</taxon>
        <taxon>Pseudomonadota</taxon>
        <taxon>Betaproteobacteria</taxon>
        <taxon>Burkholderiales</taxon>
        <taxon>Alcaligenaceae</taxon>
        <taxon>Orrella</taxon>
    </lineage>
</organism>
<dbReference type="KEGG" id="boz:DBV39_17845"/>
<dbReference type="GO" id="GO:0005886">
    <property type="term" value="C:plasma membrane"/>
    <property type="evidence" value="ECO:0007669"/>
    <property type="project" value="UniProtKB-SubCell"/>
</dbReference>